<evidence type="ECO:0000313" key="9">
    <source>
        <dbReference type="Proteomes" id="UP001190700"/>
    </source>
</evidence>
<feature type="non-terminal residue" evidence="8">
    <location>
        <position position="726"/>
    </location>
</feature>
<evidence type="ECO:0000259" key="7">
    <source>
        <dbReference type="Pfam" id="PF12698"/>
    </source>
</evidence>
<keyword evidence="4 6" id="KW-0472">Membrane</keyword>
<reference evidence="8 9" key="1">
    <citation type="journal article" date="2015" name="Genome Biol. Evol.">
        <title>Comparative Genomics of a Bacterivorous Green Alga Reveals Evolutionary Causalities and Consequences of Phago-Mixotrophic Mode of Nutrition.</title>
        <authorList>
            <person name="Burns J.A."/>
            <person name="Paasch A."/>
            <person name="Narechania A."/>
            <person name="Kim E."/>
        </authorList>
    </citation>
    <scope>NUCLEOTIDE SEQUENCE [LARGE SCALE GENOMIC DNA]</scope>
    <source>
        <strain evidence="8 9">PLY_AMNH</strain>
    </source>
</reference>
<comment type="caution">
    <text evidence="8">The sequence shown here is derived from an EMBL/GenBank/DDBJ whole genome shotgun (WGS) entry which is preliminary data.</text>
</comment>
<organism evidence="8 9">
    <name type="scientific">Cymbomonas tetramitiformis</name>
    <dbReference type="NCBI Taxonomy" id="36881"/>
    <lineage>
        <taxon>Eukaryota</taxon>
        <taxon>Viridiplantae</taxon>
        <taxon>Chlorophyta</taxon>
        <taxon>Pyramimonadophyceae</taxon>
        <taxon>Pyramimonadales</taxon>
        <taxon>Pyramimonadaceae</taxon>
        <taxon>Cymbomonas</taxon>
    </lineage>
</organism>
<dbReference type="SUPFAM" id="SSF52540">
    <property type="entry name" value="P-loop containing nucleoside triphosphate hydrolases"/>
    <property type="match status" value="1"/>
</dbReference>
<keyword evidence="9" id="KW-1185">Reference proteome</keyword>
<dbReference type="InterPro" id="IPR027417">
    <property type="entry name" value="P-loop_NTPase"/>
</dbReference>
<name>A0AAE0G0H6_9CHLO</name>
<dbReference type="PANTHER" id="PTHR19229">
    <property type="entry name" value="ATP-BINDING CASSETTE TRANSPORTER SUBFAMILY A ABCA"/>
    <property type="match status" value="1"/>
</dbReference>
<gene>
    <name evidence="8" type="ORF">CYMTET_22135</name>
</gene>
<dbReference type="GO" id="GO:0016020">
    <property type="term" value="C:membrane"/>
    <property type="evidence" value="ECO:0007669"/>
    <property type="project" value="UniProtKB-SubCell"/>
</dbReference>
<feature type="transmembrane region" description="Helical" evidence="6">
    <location>
        <begin position="551"/>
        <end position="571"/>
    </location>
</feature>
<evidence type="ECO:0000256" key="6">
    <source>
        <dbReference type="SAM" id="Phobius"/>
    </source>
</evidence>
<dbReference type="InterPro" id="IPR026082">
    <property type="entry name" value="ABCA"/>
</dbReference>
<feature type="non-terminal residue" evidence="8">
    <location>
        <position position="1"/>
    </location>
</feature>
<dbReference type="Proteomes" id="UP001190700">
    <property type="component" value="Unassembled WGS sequence"/>
</dbReference>
<feature type="transmembrane region" description="Helical" evidence="6">
    <location>
        <begin position="617"/>
        <end position="639"/>
    </location>
</feature>
<comment type="subcellular location">
    <subcellularLocation>
        <location evidence="1">Membrane</location>
        <topology evidence="1">Multi-pass membrane protein</topology>
    </subcellularLocation>
</comment>
<dbReference type="GO" id="GO:0140359">
    <property type="term" value="F:ABC-type transporter activity"/>
    <property type="evidence" value="ECO:0007669"/>
    <property type="project" value="InterPro"/>
</dbReference>
<proteinExistence type="predicted"/>
<feature type="transmembrane region" description="Helical" evidence="6">
    <location>
        <begin position="270"/>
        <end position="293"/>
    </location>
</feature>
<evidence type="ECO:0000256" key="5">
    <source>
        <dbReference type="SAM" id="MobiDB-lite"/>
    </source>
</evidence>
<feature type="transmembrane region" description="Helical" evidence="6">
    <location>
        <begin position="583"/>
        <end position="605"/>
    </location>
</feature>
<feature type="region of interest" description="Disordered" evidence="5">
    <location>
        <begin position="197"/>
        <end position="219"/>
    </location>
</feature>
<evidence type="ECO:0000256" key="1">
    <source>
        <dbReference type="ARBA" id="ARBA00004141"/>
    </source>
</evidence>
<dbReference type="InterPro" id="IPR013525">
    <property type="entry name" value="ABC2_TM"/>
</dbReference>
<evidence type="ECO:0000256" key="4">
    <source>
        <dbReference type="ARBA" id="ARBA00023136"/>
    </source>
</evidence>
<sequence length="726" mass="77024">DPKVVYLDEPTAAMDPQARREMWNLLERSKAGRVILMTTHYMEEADLLGDHIAIMSHGKLRAAGTSLELKSAFGIGYHLTVSKAMELTSSVASSGADSLERRLAAEVKEWIPEAALESDTDDEATFLLPMQTLSRFAALFAHLECNQAALGISSFGVAITSLEDVFMKLANEAEEMQAGAEVGHPGAVEGAEGVPWESARQEHHSSDPPRPEAGGAAQEGEALLQAEPDASDEEADSAAAVCRAPRRHGGWWVQFGAIFLKRAQVAKRDYTFLASSVLIPLVSLGVCVLFRALTALTAERHIIAVDFSGGALPPPDPVGLTLRYATTSRGMANSTAQLGNFLAPLYNDGQMVEARLRIAANSMYVSNSSALDDLLMRAGYNLAGVLFEFERGDVAEALENTAAVRRVTRYGVTYNTSYFSSLPTVINQVDGAIRQQARGADPRTPGFSARYAPFPLAPGEDSGVDLGAWAASSFVSVYTTMGFASISAMVGLQIAKERELKLRHQLRMSGVVGSAYFAANCAFDLGLYLVTWLGAAAIIGMAGVVGLGGPALPATLLALLAFGAATVPWGYTWSFCFVDSNSANTWLMLSQSTGGLVMFVAHSVLELVEPLSSAGDMMIMGGTLVLPSFGLNVALARIIRASLECRLLGCTPRYLEISDEGAGGPVLLLAAAGGLYTSVALVLEELDGRPAGAVWGKLRHALQAPATHVATDEAALLSEDAEDEEV</sequence>
<evidence type="ECO:0000313" key="8">
    <source>
        <dbReference type="EMBL" id="KAK3269422.1"/>
    </source>
</evidence>
<keyword evidence="3 6" id="KW-1133">Transmembrane helix</keyword>
<evidence type="ECO:0000256" key="2">
    <source>
        <dbReference type="ARBA" id="ARBA00022692"/>
    </source>
</evidence>
<keyword evidence="2 6" id="KW-0812">Transmembrane</keyword>
<evidence type="ECO:0000256" key="3">
    <source>
        <dbReference type="ARBA" id="ARBA00022989"/>
    </source>
</evidence>
<feature type="domain" description="ABC-2 type transporter transmembrane" evidence="7">
    <location>
        <begin position="353"/>
        <end position="606"/>
    </location>
</feature>
<feature type="compositionally biased region" description="Basic and acidic residues" evidence="5">
    <location>
        <begin position="199"/>
        <end position="210"/>
    </location>
</feature>
<protein>
    <recommendedName>
        <fullName evidence="7">ABC-2 type transporter transmembrane domain-containing protein</fullName>
    </recommendedName>
</protein>
<dbReference type="Gene3D" id="3.40.50.300">
    <property type="entry name" value="P-loop containing nucleotide triphosphate hydrolases"/>
    <property type="match status" value="1"/>
</dbReference>
<dbReference type="AlphaFoldDB" id="A0AAE0G0H6"/>
<accession>A0AAE0G0H6</accession>
<feature type="transmembrane region" description="Helical" evidence="6">
    <location>
        <begin position="516"/>
        <end position="545"/>
    </location>
</feature>
<dbReference type="EMBL" id="LGRX02010970">
    <property type="protein sequence ID" value="KAK3269422.1"/>
    <property type="molecule type" value="Genomic_DNA"/>
</dbReference>
<dbReference type="GO" id="GO:0005319">
    <property type="term" value="F:lipid transporter activity"/>
    <property type="evidence" value="ECO:0007669"/>
    <property type="project" value="TreeGrafter"/>
</dbReference>
<dbReference type="Pfam" id="PF12698">
    <property type="entry name" value="ABC2_membrane_3"/>
    <property type="match status" value="1"/>
</dbReference>